<dbReference type="Proteomes" id="UP000299102">
    <property type="component" value="Unassembled WGS sequence"/>
</dbReference>
<comment type="caution">
    <text evidence="1">The sequence shown here is derived from an EMBL/GenBank/DDBJ whole genome shotgun (WGS) entry which is preliminary data.</text>
</comment>
<gene>
    <name evidence="1" type="ORF">EVAR_71504_1</name>
</gene>
<organism evidence="1 2">
    <name type="scientific">Eumeta variegata</name>
    <name type="common">Bagworm moth</name>
    <name type="synonym">Eumeta japonica</name>
    <dbReference type="NCBI Taxonomy" id="151549"/>
    <lineage>
        <taxon>Eukaryota</taxon>
        <taxon>Metazoa</taxon>
        <taxon>Ecdysozoa</taxon>
        <taxon>Arthropoda</taxon>
        <taxon>Hexapoda</taxon>
        <taxon>Insecta</taxon>
        <taxon>Pterygota</taxon>
        <taxon>Neoptera</taxon>
        <taxon>Endopterygota</taxon>
        <taxon>Lepidoptera</taxon>
        <taxon>Glossata</taxon>
        <taxon>Ditrysia</taxon>
        <taxon>Tineoidea</taxon>
        <taxon>Psychidae</taxon>
        <taxon>Oiketicinae</taxon>
        <taxon>Eumeta</taxon>
    </lineage>
</organism>
<name>A0A4C1SK54_EUMVA</name>
<dbReference type="EMBL" id="BGZK01003556">
    <property type="protein sequence ID" value="GBP02519.1"/>
    <property type="molecule type" value="Genomic_DNA"/>
</dbReference>
<proteinExistence type="predicted"/>
<keyword evidence="2" id="KW-1185">Reference proteome</keyword>
<reference evidence="1 2" key="1">
    <citation type="journal article" date="2019" name="Commun. Biol.">
        <title>The bagworm genome reveals a unique fibroin gene that provides high tensile strength.</title>
        <authorList>
            <person name="Kono N."/>
            <person name="Nakamura H."/>
            <person name="Ohtoshi R."/>
            <person name="Tomita M."/>
            <person name="Numata K."/>
            <person name="Arakawa K."/>
        </authorList>
    </citation>
    <scope>NUCLEOTIDE SEQUENCE [LARGE SCALE GENOMIC DNA]</scope>
</reference>
<evidence type="ECO:0000313" key="1">
    <source>
        <dbReference type="EMBL" id="GBP02519.1"/>
    </source>
</evidence>
<dbReference type="AlphaFoldDB" id="A0A4C1SK54"/>
<evidence type="ECO:0000313" key="2">
    <source>
        <dbReference type="Proteomes" id="UP000299102"/>
    </source>
</evidence>
<protein>
    <submittedName>
        <fullName evidence="1">Uncharacterized protein</fullName>
    </submittedName>
</protein>
<accession>A0A4C1SK54</accession>
<sequence>MSRLVLLDGLLVSNQQTGALKVSHAQDDLLHSIKRIYAANPNATTELELGDDTPPILLQQLHHQTIICLEPRNNICSPEFELRPGCSADDYRAGYETAGYTWWL</sequence>